<organism evidence="1 2">
    <name type="scientific">Paramarasmius palmivorus</name>
    <dbReference type="NCBI Taxonomy" id="297713"/>
    <lineage>
        <taxon>Eukaryota</taxon>
        <taxon>Fungi</taxon>
        <taxon>Dikarya</taxon>
        <taxon>Basidiomycota</taxon>
        <taxon>Agaricomycotina</taxon>
        <taxon>Agaricomycetes</taxon>
        <taxon>Agaricomycetidae</taxon>
        <taxon>Agaricales</taxon>
        <taxon>Marasmiineae</taxon>
        <taxon>Marasmiaceae</taxon>
        <taxon>Paramarasmius</taxon>
    </lineage>
</organism>
<dbReference type="Proteomes" id="UP001383192">
    <property type="component" value="Unassembled WGS sequence"/>
</dbReference>
<keyword evidence="2" id="KW-1185">Reference proteome</keyword>
<protein>
    <recommendedName>
        <fullName evidence="3">F-box domain-containing protein</fullName>
    </recommendedName>
</protein>
<gene>
    <name evidence="1" type="ORF">VNI00_004745</name>
</gene>
<evidence type="ECO:0008006" key="3">
    <source>
        <dbReference type="Google" id="ProtNLM"/>
    </source>
</evidence>
<accession>A0AAW0DIL5</accession>
<evidence type="ECO:0000313" key="2">
    <source>
        <dbReference type="Proteomes" id="UP001383192"/>
    </source>
</evidence>
<dbReference type="SUPFAM" id="SSF52047">
    <property type="entry name" value="RNI-like"/>
    <property type="match status" value="1"/>
</dbReference>
<dbReference type="AlphaFoldDB" id="A0AAW0DIL5"/>
<proteinExistence type="predicted"/>
<sequence>MQRAGNRPITISIKADNTVSEHHPLLLLAFSRSTRWHALRFSMEYHTLTRISPMLKGNMTFLRRLLLEVNNKTRPLHDDVIVNAFLDAPELQDVSLDGNIEFLVPLIPIPWSQITHYRDLWDITWRSWPDNAEILRETPNLTHLFGSYWWLDRHPPITMPHLHTLSLYGARIDPENESSDTFLDQLHAPRVRNLCVGGGLTTLTIEAYRRFMDRSASTLRAVSVDTQAWPKASRESLVLDLLKSIPDRVESLTLRDRMTEHWIIEALTLKLDGCNEDGRPRILPRLQDLRLYVFPDPHCDVLVNQLISMVESRIPSESGPGLLKKLRLDLRGRTRRILGAPYFKEKVLQSNGLEVDLSPPAWDRYFPIF</sequence>
<name>A0AAW0DIL5_9AGAR</name>
<reference evidence="1 2" key="1">
    <citation type="submission" date="2024-01" db="EMBL/GenBank/DDBJ databases">
        <title>A draft genome for a cacao thread blight-causing isolate of Paramarasmius palmivorus.</title>
        <authorList>
            <person name="Baruah I.K."/>
            <person name="Bukari Y."/>
            <person name="Amoako-Attah I."/>
            <person name="Meinhardt L.W."/>
            <person name="Bailey B.A."/>
            <person name="Cohen S.P."/>
        </authorList>
    </citation>
    <scope>NUCLEOTIDE SEQUENCE [LARGE SCALE GENOMIC DNA]</scope>
    <source>
        <strain evidence="1 2">GH-12</strain>
    </source>
</reference>
<evidence type="ECO:0000313" key="1">
    <source>
        <dbReference type="EMBL" id="KAK7051245.1"/>
    </source>
</evidence>
<comment type="caution">
    <text evidence="1">The sequence shown here is derived from an EMBL/GenBank/DDBJ whole genome shotgun (WGS) entry which is preliminary data.</text>
</comment>
<dbReference type="EMBL" id="JAYKXP010000013">
    <property type="protein sequence ID" value="KAK7051245.1"/>
    <property type="molecule type" value="Genomic_DNA"/>
</dbReference>